<keyword evidence="2" id="KW-1185">Reference proteome</keyword>
<sequence length="302" mass="35190">MSEEACTRFIPHYSFCCHQHYRSLERRAGGTIKRKSYEDRHIYCYQQPGGKKPPDDPLLETLKEFQDCEYVNDSRWSRLLFTDRLPVLMVSKALREEALEVFYSTNTFSFGDRDSFNMFIQRVDMRRAVLIRKIELNATIETDAGTAPQFRVYISTMPPNWIFDNVEADSLEADSLEADSLEADSLEADTEAAEHKVSKLVNVTDVILRLHDKMPVVGEVPEKWEQSRHERHVQLQESLSLAFMGINLLENLKRIKVRIVCAKMKWDQEPCLQAQADYELDRDALRVVEDEFASELMAWRNI</sequence>
<organism evidence="1 2">
    <name type="scientific">Ramalina farinacea</name>
    <dbReference type="NCBI Taxonomy" id="258253"/>
    <lineage>
        <taxon>Eukaryota</taxon>
        <taxon>Fungi</taxon>
        <taxon>Dikarya</taxon>
        <taxon>Ascomycota</taxon>
        <taxon>Pezizomycotina</taxon>
        <taxon>Lecanoromycetes</taxon>
        <taxon>OSLEUM clade</taxon>
        <taxon>Lecanoromycetidae</taxon>
        <taxon>Lecanorales</taxon>
        <taxon>Lecanorineae</taxon>
        <taxon>Ramalinaceae</taxon>
        <taxon>Ramalina</taxon>
    </lineage>
</organism>
<reference evidence="1" key="1">
    <citation type="journal article" date="2023" name="Genome Biol. Evol.">
        <title>First Whole Genome Sequence and Flow Cytometry Genome Size Data for the Lichen-Forming Fungus Ramalina farinacea (Ascomycota).</title>
        <authorList>
            <person name="Llewellyn T."/>
            <person name="Mian S."/>
            <person name="Hill R."/>
            <person name="Leitch I.J."/>
            <person name="Gaya E."/>
        </authorList>
    </citation>
    <scope>NUCLEOTIDE SEQUENCE</scope>
    <source>
        <strain evidence="1">LIQ254RAFAR</strain>
    </source>
</reference>
<protein>
    <submittedName>
        <fullName evidence="1">Uncharacterized protein</fullName>
    </submittedName>
</protein>
<evidence type="ECO:0000313" key="1">
    <source>
        <dbReference type="EMBL" id="MDI1491824.1"/>
    </source>
</evidence>
<dbReference type="Proteomes" id="UP001161017">
    <property type="component" value="Unassembled WGS sequence"/>
</dbReference>
<comment type="caution">
    <text evidence="1">The sequence shown here is derived from an EMBL/GenBank/DDBJ whole genome shotgun (WGS) entry which is preliminary data.</text>
</comment>
<evidence type="ECO:0000313" key="2">
    <source>
        <dbReference type="Proteomes" id="UP001161017"/>
    </source>
</evidence>
<proteinExistence type="predicted"/>
<dbReference type="AlphaFoldDB" id="A0AA43QUI8"/>
<dbReference type="EMBL" id="JAPUFD010000016">
    <property type="protein sequence ID" value="MDI1491824.1"/>
    <property type="molecule type" value="Genomic_DNA"/>
</dbReference>
<gene>
    <name evidence="1" type="ORF">OHK93_003035</name>
</gene>
<accession>A0AA43QUI8</accession>
<name>A0AA43QUI8_9LECA</name>